<evidence type="ECO:0000313" key="2">
    <source>
        <dbReference type="Proteomes" id="UP000186108"/>
    </source>
</evidence>
<dbReference type="AlphaFoldDB" id="A0A1B1K5V8"/>
<proteinExistence type="predicted"/>
<sequence>MVLGTNTYRDFAQMLASSTEESEVRDPWVTRMRSLPATVVSTTLRGPLDWRARGGSSCPWMGRVCR</sequence>
<organism evidence="1 2">
    <name type="scientific">Rhodococcus opacus</name>
    <name type="common">Nocardia opaca</name>
    <dbReference type="NCBI Taxonomy" id="37919"/>
    <lineage>
        <taxon>Bacteria</taxon>
        <taxon>Bacillati</taxon>
        <taxon>Actinomycetota</taxon>
        <taxon>Actinomycetes</taxon>
        <taxon>Mycobacteriales</taxon>
        <taxon>Nocardiaceae</taxon>
        <taxon>Rhodococcus</taxon>
    </lineage>
</organism>
<evidence type="ECO:0000313" key="1">
    <source>
        <dbReference type="EMBL" id="ANS28000.1"/>
    </source>
</evidence>
<dbReference type="PATRIC" id="fig|37919.13.peg.3430"/>
<dbReference type="Proteomes" id="UP000186108">
    <property type="component" value="Chromosome"/>
</dbReference>
<gene>
    <name evidence="1" type="ORF">R1CP_16560</name>
</gene>
<name>A0A1B1K5V8_RHOOP</name>
<reference evidence="1 2" key="1">
    <citation type="submission" date="2014-07" db="EMBL/GenBank/DDBJ databases">
        <authorList>
            <person name="Zhang J.E."/>
            <person name="Yang H."/>
            <person name="Guo J."/>
            <person name="Deng Z."/>
            <person name="Luo H."/>
            <person name="Luo M."/>
            <person name="Zhao B."/>
        </authorList>
    </citation>
    <scope>NUCLEOTIDE SEQUENCE [LARGE SCALE GENOMIC DNA]</scope>
    <source>
        <strain evidence="1 2">1CP</strain>
    </source>
</reference>
<accession>A0A1B1K5V8</accession>
<dbReference type="EMBL" id="CP009111">
    <property type="protein sequence ID" value="ANS28000.1"/>
    <property type="molecule type" value="Genomic_DNA"/>
</dbReference>
<protein>
    <submittedName>
        <fullName evidence="1">Uncharacterized protein</fullName>
    </submittedName>
</protein>